<comment type="caution">
    <text evidence="2">The sequence shown here is derived from an EMBL/GenBank/DDBJ whole genome shotgun (WGS) entry which is preliminary data.</text>
</comment>
<name>A0ABT7ADF2_9HYPH</name>
<dbReference type="EMBL" id="JASJEV010000002">
    <property type="protein sequence ID" value="MDJ1157410.1"/>
    <property type="molecule type" value="Genomic_DNA"/>
</dbReference>
<dbReference type="InterPro" id="IPR016071">
    <property type="entry name" value="Staphylococal_nuclease_OB-fold"/>
</dbReference>
<dbReference type="Gene3D" id="2.40.50.90">
    <property type="match status" value="1"/>
</dbReference>
<accession>A0ABT7ADF2</accession>
<evidence type="ECO:0000313" key="2">
    <source>
        <dbReference type="EMBL" id="MDJ1157410.1"/>
    </source>
</evidence>
<dbReference type="Proteomes" id="UP001321492">
    <property type="component" value="Unassembled WGS sequence"/>
</dbReference>
<evidence type="ECO:0000313" key="3">
    <source>
        <dbReference type="Proteomes" id="UP001321492"/>
    </source>
</evidence>
<feature type="domain" description="TNase-like" evidence="1">
    <location>
        <begin position="96"/>
        <end position="177"/>
    </location>
</feature>
<reference evidence="2 3" key="1">
    <citation type="submission" date="2023-05" db="EMBL/GenBank/DDBJ databases">
        <title>Chelatococcus sp. nov., a moderately thermophilic bacterium isolated from hot spring microbial mat.</title>
        <authorList>
            <person name="Hu C.-J."/>
            <person name="Li W.-J."/>
        </authorList>
    </citation>
    <scope>NUCLEOTIDE SEQUENCE [LARGE SCALE GENOMIC DNA]</scope>
    <source>
        <strain evidence="2 3">SYSU G07232</strain>
    </source>
</reference>
<proteinExistence type="predicted"/>
<gene>
    <name evidence="2" type="ORF">QNA08_04045</name>
</gene>
<dbReference type="InterPro" id="IPR035437">
    <property type="entry name" value="SNase_OB-fold_sf"/>
</dbReference>
<protein>
    <submittedName>
        <fullName evidence="2">Thermonuclease family protein</fullName>
    </submittedName>
</protein>
<keyword evidence="3" id="KW-1185">Reference proteome</keyword>
<organism evidence="2 3">
    <name type="scientific">Chelatococcus albus</name>
    <dbReference type="NCBI Taxonomy" id="3047466"/>
    <lineage>
        <taxon>Bacteria</taxon>
        <taxon>Pseudomonadati</taxon>
        <taxon>Pseudomonadota</taxon>
        <taxon>Alphaproteobacteria</taxon>
        <taxon>Hyphomicrobiales</taxon>
        <taxon>Chelatococcaceae</taxon>
        <taxon>Chelatococcus</taxon>
    </lineage>
</organism>
<dbReference type="RefSeq" id="WP_283739410.1">
    <property type="nucleotide sequence ID" value="NZ_JASJEV010000002.1"/>
</dbReference>
<dbReference type="SUPFAM" id="SSF50199">
    <property type="entry name" value="Staphylococcal nuclease"/>
    <property type="match status" value="1"/>
</dbReference>
<evidence type="ECO:0000259" key="1">
    <source>
        <dbReference type="Pfam" id="PF00565"/>
    </source>
</evidence>
<dbReference type="Pfam" id="PF00565">
    <property type="entry name" value="SNase"/>
    <property type="match status" value="1"/>
</dbReference>
<sequence>MPGAGDRGRRRWSLWALPLAFLPWLASVAAADCLPPLGDGALPQRARVARVAADRSLVLDDGRLLRLADLDLPEGSEAGVALETRLAAIVNRSIAFRPLGPAPDRWGRILAQVVVGMDTVSDGGVADARGAARRWLEDALVAAGLARVRPEGAAGSCARLLLAREDAARRAGLGLWQEARYAVRSTADPAALEALAGSFALVEGVAASVGERKDRTYVNFGQRWSVDTTVTISKRNWRRMRDNGISAARLKGRRVRVRGFVEADRGPLIEVSLPEEIEFIEADRSQ</sequence>